<keyword evidence="1" id="KW-1133">Transmembrane helix</keyword>
<protein>
    <recommendedName>
        <fullName evidence="2">7TM-DISM receptor extracellular domain-containing protein</fullName>
    </recommendedName>
</protein>
<reference evidence="3 4" key="1">
    <citation type="journal article" date="2008" name="PLoS ONE">
        <title>Genome sequence of the saprophyte Leptospira biflexa provides insights into the evolution of Leptospira and the pathogenesis of leptospirosis.</title>
        <authorList>
            <person name="Picardeau M."/>
            <person name="Bulach D.M."/>
            <person name="Bouchier C."/>
            <person name="Zuerner R.L."/>
            <person name="Zidane N."/>
            <person name="Wilson P.J."/>
            <person name="Creno S."/>
            <person name="Kuczek E.S."/>
            <person name="Bommezzadri S."/>
            <person name="Davis J.C."/>
            <person name="McGrath A."/>
            <person name="Johnson M.J."/>
            <person name="Boursaux-Eude C."/>
            <person name="Seemann T."/>
            <person name="Rouy Z."/>
            <person name="Coppel R.L."/>
            <person name="Rood J.I."/>
            <person name="Lajus A."/>
            <person name="Davies J.K."/>
            <person name="Medigue C."/>
            <person name="Adler B."/>
        </authorList>
    </citation>
    <scope>NUCLEOTIDE SEQUENCE [LARGE SCALE GENOMIC DNA]</scope>
    <source>
        <strain evidence="4">Patoc 1 / ATCC 23582 / Paris</strain>
    </source>
</reference>
<keyword evidence="4" id="KW-1185">Reference proteome</keyword>
<feature type="transmembrane region" description="Helical" evidence="1">
    <location>
        <begin position="249"/>
        <end position="265"/>
    </location>
</feature>
<dbReference type="RefSeq" id="WP_012389472.1">
    <property type="nucleotide sequence ID" value="NC_010602.1"/>
</dbReference>
<dbReference type="KEGG" id="lbi:LEPBI_I2527"/>
<evidence type="ECO:0000313" key="3">
    <source>
        <dbReference type="EMBL" id="ABZ98611.1"/>
    </source>
</evidence>
<dbReference type="Pfam" id="PF07695">
    <property type="entry name" value="7TMR-DISM_7TM"/>
    <property type="match status" value="1"/>
</dbReference>
<name>B0SLM5_LEPBP</name>
<evidence type="ECO:0000313" key="4">
    <source>
        <dbReference type="Proteomes" id="UP000001847"/>
    </source>
</evidence>
<dbReference type="STRING" id="456481.LEPBI_I2527"/>
<sequence>MKGNVWAFLLGVCLFLSFCKESTTLKSDQIPIQNQAYIDLSKIPNFEIHSVEGYWEFYWMSLLGPTFSSPKSDFSDEVRIPTNFRYPEKNPDLIVNQFRPWTKFNTGKNQFSPYGYATYRTIIKVPEKNMYLSIFYPHLFSSSRIWINGTEMAHVGFVSEDLDKIKSSRKDTRFSFYSNSEFIEIVLQIANVSSVQGGPRGKFLIGTNEGINKHYIKNVIFDAVIFGLIFGSMIYHFFIYLLNRDNKPFIFFSFVCFTFLLRLPFHNTKLYEFFISEIDWDTQRLFLHFVNVISLLSVMYFLNSLFPKRISPYLFLFFWLGAIVSTLIALISPKLLAIANIYYAVIYLPIFIIQATYFVFFKLPERRSFFLMAISLLGLGSFCLFAIILNLFGIEGGIFLIIGFLLFVLFQALALSRFFTIALENRSKLKLELLQEKQKALSQQREELQLLMHDSLGSELTDVHVYLENHLELKEQQLPKNFINGIYNRTSQMIRSLRNHLLFIEDLNLTYTNLFVGLNITILRRYSDVGREVEFNIPEFLLGNIFQEKINSIQGDLPINLFYLFNEICTNDLKYGINESNWTISYLESTISISQTNQSKINHTNLNILPKAAKLRVNKLNGKISAFIQDGFFHLNIELPFPFVEKFQT</sequence>
<proteinExistence type="predicted"/>
<dbReference type="BioCyc" id="LBIF456481:LEPBI_RS12450-MONOMER"/>
<dbReference type="Proteomes" id="UP000001847">
    <property type="component" value="Chromosome I"/>
</dbReference>
<evidence type="ECO:0000259" key="2">
    <source>
        <dbReference type="Pfam" id="PF07695"/>
    </source>
</evidence>
<gene>
    <name evidence="3" type="ordered locus">LEPBI_I2527</name>
</gene>
<dbReference type="EMBL" id="CP000786">
    <property type="protein sequence ID" value="ABZ98611.1"/>
    <property type="molecule type" value="Genomic_DNA"/>
</dbReference>
<dbReference type="InterPro" id="IPR008979">
    <property type="entry name" value="Galactose-bd-like_sf"/>
</dbReference>
<feature type="transmembrane region" description="Helical" evidence="1">
    <location>
        <begin position="285"/>
        <end position="302"/>
    </location>
</feature>
<feature type="transmembrane region" description="Helical" evidence="1">
    <location>
        <begin position="368"/>
        <end position="392"/>
    </location>
</feature>
<dbReference type="HOGENOM" id="CLU_421986_0_0_12"/>
<feature type="transmembrane region" description="Helical" evidence="1">
    <location>
        <begin position="341"/>
        <end position="361"/>
    </location>
</feature>
<feature type="transmembrane region" description="Helical" evidence="1">
    <location>
        <begin position="219"/>
        <end position="242"/>
    </location>
</feature>
<accession>B0SLM5</accession>
<feature type="domain" description="7TM-DISM receptor extracellular" evidence="2">
    <location>
        <begin position="220"/>
        <end position="416"/>
    </location>
</feature>
<dbReference type="SUPFAM" id="SSF49785">
    <property type="entry name" value="Galactose-binding domain-like"/>
    <property type="match status" value="1"/>
</dbReference>
<dbReference type="AlphaFoldDB" id="B0SLM5"/>
<dbReference type="InterPro" id="IPR011623">
    <property type="entry name" value="7TMR_DISM_rcpt_extracell_dom1"/>
</dbReference>
<organism evidence="3 4">
    <name type="scientific">Leptospira biflexa serovar Patoc (strain Patoc 1 / ATCC 23582 / Paris)</name>
    <dbReference type="NCBI Taxonomy" id="456481"/>
    <lineage>
        <taxon>Bacteria</taxon>
        <taxon>Pseudomonadati</taxon>
        <taxon>Spirochaetota</taxon>
        <taxon>Spirochaetia</taxon>
        <taxon>Leptospirales</taxon>
        <taxon>Leptospiraceae</taxon>
        <taxon>Leptospira</taxon>
    </lineage>
</organism>
<evidence type="ECO:0000256" key="1">
    <source>
        <dbReference type="SAM" id="Phobius"/>
    </source>
</evidence>
<dbReference type="OrthoDB" id="344915at2"/>
<feature type="transmembrane region" description="Helical" evidence="1">
    <location>
        <begin position="398"/>
        <end position="420"/>
    </location>
</feature>
<feature type="transmembrane region" description="Helical" evidence="1">
    <location>
        <begin position="314"/>
        <end position="335"/>
    </location>
</feature>
<keyword evidence="1" id="KW-0812">Transmembrane</keyword>
<keyword evidence="1" id="KW-0472">Membrane</keyword>